<gene>
    <name evidence="2" type="ORF">LF65_02598</name>
</gene>
<feature type="compositionally biased region" description="Polar residues" evidence="1">
    <location>
        <begin position="59"/>
        <end position="80"/>
    </location>
</feature>
<reference evidence="3" key="1">
    <citation type="submission" date="2014-12" db="EMBL/GenBank/DDBJ databases">
        <title>Genome sequence of Clostridium beijerinckii strain 59B.</title>
        <authorList>
            <person name="Little G.T."/>
            <person name="Minton N.P."/>
        </authorList>
    </citation>
    <scope>NUCLEOTIDE SEQUENCE [LARGE SCALE GENOMIC DNA]</scope>
    <source>
        <strain evidence="3">59B</strain>
    </source>
</reference>
<name>A0A0B5QLV9_CLOBE</name>
<sequence>MSLNRKKSKNKFDYEDDFTVDESEDASICSISYGEPKIEGKVLRSFSFDSSDELIEVSPDSQSSLTSTATTPKQAINTKASPAATKLTYEQTNPKSSRKKVILDERNSSGNPNGRTPPVDGEIFDMVRTYTLRRSTVRILSKIKAIHIDDNVYLNTIVDEAIRYYYDYLKSNLK</sequence>
<feature type="region of interest" description="Disordered" evidence="1">
    <location>
        <begin position="1"/>
        <end position="25"/>
    </location>
</feature>
<feature type="region of interest" description="Disordered" evidence="1">
    <location>
        <begin position="57"/>
        <end position="120"/>
    </location>
</feature>
<evidence type="ECO:0000256" key="1">
    <source>
        <dbReference type="SAM" id="MobiDB-lite"/>
    </source>
</evidence>
<dbReference type="EMBL" id="CP010086">
    <property type="protein sequence ID" value="AJG99171.1"/>
    <property type="molecule type" value="Genomic_DNA"/>
</dbReference>
<feature type="compositionally biased region" description="Acidic residues" evidence="1">
    <location>
        <begin position="14"/>
        <end position="25"/>
    </location>
</feature>
<organism evidence="2 3">
    <name type="scientific">Clostridium beijerinckii</name>
    <name type="common">Clostridium MP</name>
    <dbReference type="NCBI Taxonomy" id="1520"/>
    <lineage>
        <taxon>Bacteria</taxon>
        <taxon>Bacillati</taxon>
        <taxon>Bacillota</taxon>
        <taxon>Clostridia</taxon>
        <taxon>Eubacteriales</taxon>
        <taxon>Clostridiaceae</taxon>
        <taxon>Clostridium</taxon>
    </lineage>
</organism>
<protein>
    <submittedName>
        <fullName evidence="2">Uncharacterized protein</fullName>
    </submittedName>
</protein>
<dbReference type="AlphaFoldDB" id="A0A0B5QLV9"/>
<dbReference type="OrthoDB" id="1917471at2"/>
<dbReference type="RefSeq" id="WP_041896485.1">
    <property type="nucleotide sequence ID" value="NZ_CP010086.2"/>
</dbReference>
<accession>A0A0B5QLV9</accession>
<evidence type="ECO:0000313" key="2">
    <source>
        <dbReference type="EMBL" id="AJG99171.1"/>
    </source>
</evidence>
<dbReference type="Proteomes" id="UP000031866">
    <property type="component" value="Chromosome"/>
</dbReference>
<dbReference type="KEGG" id="cbei:LF65_02598"/>
<proteinExistence type="predicted"/>
<evidence type="ECO:0000313" key="3">
    <source>
        <dbReference type="Proteomes" id="UP000031866"/>
    </source>
</evidence>